<evidence type="ECO:0000256" key="9">
    <source>
        <dbReference type="ARBA" id="ARBA00023264"/>
    </source>
</evidence>
<accession>A0A9D1IXV1</accession>
<dbReference type="PANTHER" id="PTHR43616:SF5">
    <property type="entry name" value="GLYCEROL DEHYDROGENASE 1"/>
    <property type="match status" value="1"/>
</dbReference>
<dbReference type="Pfam" id="PF13685">
    <property type="entry name" value="Fe-ADH_2"/>
    <property type="match status" value="1"/>
</dbReference>
<keyword evidence="2" id="KW-0444">Lipid biosynthesis</keyword>
<gene>
    <name evidence="10" type="ORF">IAA53_08125</name>
</gene>
<evidence type="ECO:0000256" key="1">
    <source>
        <dbReference type="ARBA" id="ARBA00022490"/>
    </source>
</evidence>
<keyword evidence="4" id="KW-0521">NADP</keyword>
<reference evidence="10" key="2">
    <citation type="journal article" date="2021" name="PeerJ">
        <title>Extensive microbial diversity within the chicken gut microbiome revealed by metagenomics and culture.</title>
        <authorList>
            <person name="Gilroy R."/>
            <person name="Ravi A."/>
            <person name="Getino M."/>
            <person name="Pursley I."/>
            <person name="Horton D.L."/>
            <person name="Alikhan N.F."/>
            <person name="Baker D."/>
            <person name="Gharbi K."/>
            <person name="Hall N."/>
            <person name="Watson M."/>
            <person name="Adriaenssens E.M."/>
            <person name="Foster-Nyarko E."/>
            <person name="Jarju S."/>
            <person name="Secka A."/>
            <person name="Antonio M."/>
            <person name="Oren A."/>
            <person name="Chaudhuri R.R."/>
            <person name="La Ragione R."/>
            <person name="Hildebrand F."/>
            <person name="Pallen M.J."/>
        </authorList>
    </citation>
    <scope>NUCLEOTIDE SEQUENCE</scope>
    <source>
        <strain evidence="10">ChiBcec15-4380</strain>
    </source>
</reference>
<keyword evidence="3" id="KW-0479">Metal-binding</keyword>
<dbReference type="AlphaFoldDB" id="A0A9D1IXV1"/>
<dbReference type="Proteomes" id="UP000824239">
    <property type="component" value="Unassembled WGS sequence"/>
</dbReference>
<evidence type="ECO:0000313" key="11">
    <source>
        <dbReference type="Proteomes" id="UP000824239"/>
    </source>
</evidence>
<name>A0A9D1IXV1_9FIRM</name>
<comment type="caution">
    <text evidence="10">The sequence shown here is derived from an EMBL/GenBank/DDBJ whole genome shotgun (WGS) entry which is preliminary data.</text>
</comment>
<keyword evidence="1" id="KW-0963">Cytoplasm</keyword>
<dbReference type="PANTHER" id="PTHR43616">
    <property type="entry name" value="GLYCEROL DEHYDROGENASE"/>
    <property type="match status" value="1"/>
</dbReference>
<organism evidence="10 11">
    <name type="scientific">Candidatus Avoscillospira avicola</name>
    <dbReference type="NCBI Taxonomy" id="2840706"/>
    <lineage>
        <taxon>Bacteria</taxon>
        <taxon>Bacillati</taxon>
        <taxon>Bacillota</taxon>
        <taxon>Clostridia</taxon>
        <taxon>Eubacteriales</taxon>
        <taxon>Oscillospiraceae</taxon>
        <taxon>Oscillospiraceae incertae sedis</taxon>
        <taxon>Candidatus Avoscillospira</taxon>
    </lineage>
</organism>
<keyword evidence="5" id="KW-0560">Oxidoreductase</keyword>
<evidence type="ECO:0000256" key="3">
    <source>
        <dbReference type="ARBA" id="ARBA00022723"/>
    </source>
</evidence>
<keyword evidence="7" id="KW-0443">Lipid metabolism</keyword>
<keyword evidence="9" id="KW-1208">Phospholipid metabolism</keyword>
<dbReference type="Gene3D" id="1.20.1090.10">
    <property type="entry name" value="Dehydroquinate synthase-like - alpha domain"/>
    <property type="match status" value="1"/>
</dbReference>
<proteinExistence type="predicted"/>
<evidence type="ECO:0000256" key="6">
    <source>
        <dbReference type="ARBA" id="ARBA00023027"/>
    </source>
</evidence>
<dbReference type="InterPro" id="IPR032837">
    <property type="entry name" value="G1PDH"/>
</dbReference>
<evidence type="ECO:0000256" key="7">
    <source>
        <dbReference type="ARBA" id="ARBA00023098"/>
    </source>
</evidence>
<protein>
    <submittedName>
        <fullName evidence="10">Iron-containing alcohol dehydrogenase</fullName>
    </submittedName>
</protein>
<evidence type="ECO:0000256" key="5">
    <source>
        <dbReference type="ARBA" id="ARBA00023002"/>
    </source>
</evidence>
<evidence type="ECO:0000313" key="10">
    <source>
        <dbReference type="EMBL" id="HIR51233.1"/>
    </source>
</evidence>
<dbReference type="InterPro" id="IPR016205">
    <property type="entry name" value="Glycerol_DH"/>
</dbReference>
<evidence type="ECO:0000256" key="2">
    <source>
        <dbReference type="ARBA" id="ARBA00022516"/>
    </source>
</evidence>
<keyword evidence="6" id="KW-0520">NAD</keyword>
<evidence type="ECO:0000256" key="4">
    <source>
        <dbReference type="ARBA" id="ARBA00022857"/>
    </source>
</evidence>
<reference evidence="10" key="1">
    <citation type="submission" date="2020-10" db="EMBL/GenBank/DDBJ databases">
        <authorList>
            <person name="Gilroy R."/>
        </authorList>
    </citation>
    <scope>NUCLEOTIDE SEQUENCE</scope>
    <source>
        <strain evidence="10">ChiBcec15-4380</strain>
    </source>
</reference>
<sequence>MLDFQSLIVSYADCGCGMDHQCAVHDIRVGSGLVNQVGEFLKENGFPRRLLLVADRDTLAAAAGIEESLRDFDVTVHCYETLRVATMDDVRLVEGYFDRVDAVLAVGTGSIHDPCRLACARGDKPLCLFATAPSMDGFASYNAPIVDGNFKTTHTAKCPEVIIADTKILAAAPATLKSAGFGDMIGKYIALIDWQVSHLLTGESYCQRVADLTRQAVDRLMDRAALVTQADEAAAEAVFESLLMTGIAMSFTKTSRPGSGTEHIMAHYWECLELLEGKVPNFHGEDVGVATLLMLRYYESLAKRETVSAHREQVDWADVYRAYGPLAEDVRKLNTPDTITDAVDPRMLERCWPQIREIVHSVPDYETCRAAMVAAGCKTTIEEVGKRPDFVAESFRYHPFMRRRLSLRRLANLLDDSEPFVIE</sequence>
<evidence type="ECO:0000256" key="8">
    <source>
        <dbReference type="ARBA" id="ARBA00023209"/>
    </source>
</evidence>
<dbReference type="GO" id="GO:0016614">
    <property type="term" value="F:oxidoreductase activity, acting on CH-OH group of donors"/>
    <property type="evidence" value="ECO:0007669"/>
    <property type="project" value="InterPro"/>
</dbReference>
<keyword evidence="8" id="KW-0594">Phospholipid biosynthesis</keyword>
<dbReference type="GO" id="GO:0046872">
    <property type="term" value="F:metal ion binding"/>
    <property type="evidence" value="ECO:0007669"/>
    <property type="project" value="UniProtKB-KW"/>
</dbReference>
<dbReference type="SUPFAM" id="SSF56796">
    <property type="entry name" value="Dehydroquinate synthase-like"/>
    <property type="match status" value="1"/>
</dbReference>
<dbReference type="Gene3D" id="3.40.50.1970">
    <property type="match status" value="1"/>
</dbReference>
<dbReference type="GO" id="GO:0008654">
    <property type="term" value="P:phospholipid biosynthetic process"/>
    <property type="evidence" value="ECO:0007669"/>
    <property type="project" value="UniProtKB-KW"/>
</dbReference>
<dbReference type="EMBL" id="DVHE01000061">
    <property type="protein sequence ID" value="HIR51233.1"/>
    <property type="molecule type" value="Genomic_DNA"/>
</dbReference>